<dbReference type="EMBL" id="LAZR01004969">
    <property type="protein sequence ID" value="KKN04023.1"/>
    <property type="molecule type" value="Genomic_DNA"/>
</dbReference>
<protein>
    <submittedName>
        <fullName evidence="1">Uncharacterized protein</fullName>
    </submittedName>
</protein>
<proteinExistence type="predicted"/>
<reference evidence="1" key="1">
    <citation type="journal article" date="2015" name="Nature">
        <title>Complex archaea that bridge the gap between prokaryotes and eukaryotes.</title>
        <authorList>
            <person name="Spang A."/>
            <person name="Saw J.H."/>
            <person name="Jorgensen S.L."/>
            <person name="Zaremba-Niedzwiedzka K."/>
            <person name="Martijn J."/>
            <person name="Lind A.E."/>
            <person name="van Eijk R."/>
            <person name="Schleper C."/>
            <person name="Guy L."/>
            <person name="Ettema T.J."/>
        </authorList>
    </citation>
    <scope>NUCLEOTIDE SEQUENCE</scope>
</reference>
<evidence type="ECO:0000313" key="1">
    <source>
        <dbReference type="EMBL" id="KKN04023.1"/>
    </source>
</evidence>
<sequence length="184" mass="21404">MPIKITCPVCKSQLLKMTKKHIGSKKHTDALRNAKIHASRDPALDLIKKVQKKPSKKNNFDQIIYRLSNLEKIVYQLQKQQEQISNYINLKREVIKNKKIKDIKPKEILGAINRCVKSNQNQSRWVKINDVISLLKLYREQDLNGLNKILISMFNKNLIDLAEGGDPKYPVIYQNRIYGMVAHQ</sequence>
<comment type="caution">
    <text evidence="1">The sequence shown here is derived from an EMBL/GenBank/DDBJ whole genome shotgun (WGS) entry which is preliminary data.</text>
</comment>
<gene>
    <name evidence="1" type="ORF">LCGC14_1101700</name>
</gene>
<accession>A0A0F9QFG2</accession>
<name>A0A0F9QFG2_9ZZZZ</name>
<dbReference type="AlphaFoldDB" id="A0A0F9QFG2"/>
<organism evidence="1">
    <name type="scientific">marine sediment metagenome</name>
    <dbReference type="NCBI Taxonomy" id="412755"/>
    <lineage>
        <taxon>unclassified sequences</taxon>
        <taxon>metagenomes</taxon>
        <taxon>ecological metagenomes</taxon>
    </lineage>
</organism>